<dbReference type="InterPro" id="IPR002181">
    <property type="entry name" value="Fibrinogen_a/b/g_C_dom"/>
</dbReference>
<sequence>MAANGSTAYEVFQNFTLSAAPYYKLQINQGKGSAGDSGNGLSFHQGYSFSTFDNDDAHSCSKKNHGAWWYHQCSHVNLNGRYVTPGTVSPGGFSRGEDGIIYDNFIFRESLKETKMMFRRVKTLKME</sequence>
<dbReference type="GO" id="GO:0005615">
    <property type="term" value="C:extracellular space"/>
    <property type="evidence" value="ECO:0007669"/>
    <property type="project" value="TreeGrafter"/>
</dbReference>
<dbReference type="InterPro" id="IPR050373">
    <property type="entry name" value="Fibrinogen_C-term_domain"/>
</dbReference>
<dbReference type="InterPro" id="IPR036056">
    <property type="entry name" value="Fibrinogen-like_C"/>
</dbReference>
<protein>
    <recommendedName>
        <fullName evidence="1">Fibrinogen C-terminal domain-containing protein</fullName>
    </recommendedName>
</protein>
<dbReference type="PANTHER" id="PTHR19143">
    <property type="entry name" value="FIBRINOGEN/TENASCIN/ANGIOPOEITIN"/>
    <property type="match status" value="1"/>
</dbReference>
<dbReference type="Pfam" id="PF00147">
    <property type="entry name" value="Fibrinogen_C"/>
    <property type="match status" value="1"/>
</dbReference>
<dbReference type="PROSITE" id="PS51406">
    <property type="entry name" value="FIBRINOGEN_C_2"/>
    <property type="match status" value="1"/>
</dbReference>
<dbReference type="Gene3D" id="3.90.215.10">
    <property type="entry name" value="Gamma Fibrinogen, chain A, domain 1"/>
    <property type="match status" value="1"/>
</dbReference>
<proteinExistence type="predicted"/>
<organism evidence="2 3">
    <name type="scientific">Dreissena polymorpha</name>
    <name type="common">Zebra mussel</name>
    <name type="synonym">Mytilus polymorpha</name>
    <dbReference type="NCBI Taxonomy" id="45954"/>
    <lineage>
        <taxon>Eukaryota</taxon>
        <taxon>Metazoa</taxon>
        <taxon>Spiralia</taxon>
        <taxon>Lophotrochozoa</taxon>
        <taxon>Mollusca</taxon>
        <taxon>Bivalvia</taxon>
        <taxon>Autobranchia</taxon>
        <taxon>Heteroconchia</taxon>
        <taxon>Euheterodonta</taxon>
        <taxon>Imparidentia</taxon>
        <taxon>Neoheterodontei</taxon>
        <taxon>Myida</taxon>
        <taxon>Dreissenoidea</taxon>
        <taxon>Dreissenidae</taxon>
        <taxon>Dreissena</taxon>
    </lineage>
</organism>
<evidence type="ECO:0000313" key="2">
    <source>
        <dbReference type="EMBL" id="KAH3776361.1"/>
    </source>
</evidence>
<reference evidence="2" key="2">
    <citation type="submission" date="2020-11" db="EMBL/GenBank/DDBJ databases">
        <authorList>
            <person name="McCartney M.A."/>
            <person name="Auch B."/>
            <person name="Kono T."/>
            <person name="Mallez S."/>
            <person name="Becker A."/>
            <person name="Gohl D.M."/>
            <person name="Silverstein K.A.T."/>
            <person name="Koren S."/>
            <person name="Bechman K.B."/>
            <person name="Herman A."/>
            <person name="Abrahante J.E."/>
            <person name="Garbe J."/>
        </authorList>
    </citation>
    <scope>NUCLEOTIDE SEQUENCE</scope>
    <source>
        <strain evidence="2">Duluth1</strain>
        <tissue evidence="2">Whole animal</tissue>
    </source>
</reference>
<name>A0A9D4II39_DREPO</name>
<accession>A0A9D4II39</accession>
<dbReference type="InterPro" id="IPR014716">
    <property type="entry name" value="Fibrinogen_a/b/g_C_1"/>
</dbReference>
<gene>
    <name evidence="2" type="ORF">DPMN_177784</name>
</gene>
<dbReference type="SUPFAM" id="SSF56496">
    <property type="entry name" value="Fibrinogen C-terminal domain-like"/>
    <property type="match status" value="1"/>
</dbReference>
<dbReference type="AlphaFoldDB" id="A0A9D4II39"/>
<dbReference type="EMBL" id="JAIWYP010000009">
    <property type="protein sequence ID" value="KAH3776361.1"/>
    <property type="molecule type" value="Genomic_DNA"/>
</dbReference>
<dbReference type="SMART" id="SM00186">
    <property type="entry name" value="FBG"/>
    <property type="match status" value="1"/>
</dbReference>
<evidence type="ECO:0000313" key="3">
    <source>
        <dbReference type="Proteomes" id="UP000828390"/>
    </source>
</evidence>
<reference evidence="2" key="1">
    <citation type="journal article" date="2019" name="bioRxiv">
        <title>The Genome of the Zebra Mussel, Dreissena polymorpha: A Resource for Invasive Species Research.</title>
        <authorList>
            <person name="McCartney M.A."/>
            <person name="Auch B."/>
            <person name="Kono T."/>
            <person name="Mallez S."/>
            <person name="Zhang Y."/>
            <person name="Obille A."/>
            <person name="Becker A."/>
            <person name="Abrahante J.E."/>
            <person name="Garbe J."/>
            <person name="Badalamenti J.P."/>
            <person name="Herman A."/>
            <person name="Mangelson H."/>
            <person name="Liachko I."/>
            <person name="Sullivan S."/>
            <person name="Sone E.D."/>
            <person name="Koren S."/>
            <person name="Silverstein K.A.T."/>
            <person name="Beckman K.B."/>
            <person name="Gohl D.M."/>
        </authorList>
    </citation>
    <scope>NUCLEOTIDE SEQUENCE</scope>
    <source>
        <strain evidence="2">Duluth1</strain>
        <tissue evidence="2">Whole animal</tissue>
    </source>
</reference>
<feature type="domain" description="Fibrinogen C-terminal" evidence="1">
    <location>
        <begin position="1"/>
        <end position="122"/>
    </location>
</feature>
<keyword evidence="3" id="KW-1185">Reference proteome</keyword>
<dbReference type="Proteomes" id="UP000828390">
    <property type="component" value="Unassembled WGS sequence"/>
</dbReference>
<comment type="caution">
    <text evidence="2">The sequence shown here is derived from an EMBL/GenBank/DDBJ whole genome shotgun (WGS) entry which is preliminary data.</text>
</comment>
<evidence type="ECO:0000259" key="1">
    <source>
        <dbReference type="PROSITE" id="PS51406"/>
    </source>
</evidence>